<dbReference type="InterPro" id="IPR010359">
    <property type="entry name" value="IrrE_HExxH"/>
</dbReference>
<name>A0A2S7ZAE2_9FIRM</name>
<feature type="domain" description="IrrE N-terminal-like" evidence="1">
    <location>
        <begin position="169"/>
        <end position="281"/>
    </location>
</feature>
<evidence type="ECO:0000313" key="2">
    <source>
        <dbReference type="EMBL" id="PQL20256.1"/>
    </source>
</evidence>
<gene>
    <name evidence="2" type="ORF">VEHSUH05_04095</name>
</gene>
<sequence length="371" mass="42557">MSGRFPVSGAILNWLPKYSGKGYEAFYKRFPKYGEWIAGRVYPTICQIQALATFSNVPLGYIYLKNPPQLSDKGITDFRRLNGEIADRPYSPELRDTIYDMQIRQDWLSQYRKLNLGIDALSYVGGFSKRMDSRELVHQAYSLLDVEAGWQIGVADPFTYIRERIEAIGVTVFVNGIVGSNTRRKLSVDEFRGFTLIDSYAPIIFINGTDSNHGRLFTLIHELCHILLGEEGVTDSTSEPYCNSFAGEFLVPESRFIPMWNEYSEDYETIAKRFKVSEYVIYRIALEHGYITRIQYHNLVECFNQRLQSLPERETRGGGDFYVTAHARLGESFSRTVVKAARAGELAYRDAYELLGLRGSTFTKYVNEYSF</sequence>
<dbReference type="STRING" id="1298594.GCA_001312465_01537"/>
<organism evidence="2 3">
    <name type="scientific">Veillonella denticariosi JCM 15641</name>
    <dbReference type="NCBI Taxonomy" id="1298594"/>
    <lineage>
        <taxon>Bacteria</taxon>
        <taxon>Bacillati</taxon>
        <taxon>Bacillota</taxon>
        <taxon>Negativicutes</taxon>
        <taxon>Veillonellales</taxon>
        <taxon>Veillonellaceae</taxon>
        <taxon>Veillonella</taxon>
    </lineage>
</organism>
<protein>
    <recommendedName>
        <fullName evidence="1">IrrE N-terminal-like domain-containing protein</fullName>
    </recommendedName>
</protein>
<evidence type="ECO:0000313" key="3">
    <source>
        <dbReference type="Proteomes" id="UP000237916"/>
    </source>
</evidence>
<dbReference type="Proteomes" id="UP000237916">
    <property type="component" value="Unassembled WGS sequence"/>
</dbReference>
<dbReference type="PANTHER" id="PTHR43236">
    <property type="entry name" value="ANTITOXIN HIGA1"/>
    <property type="match status" value="1"/>
</dbReference>
<accession>A0A2S7ZAE2</accession>
<dbReference type="EMBL" id="PPDB01000003">
    <property type="protein sequence ID" value="PQL20256.1"/>
    <property type="molecule type" value="Genomic_DNA"/>
</dbReference>
<dbReference type="Pfam" id="PF06114">
    <property type="entry name" value="Peptidase_M78"/>
    <property type="match status" value="1"/>
</dbReference>
<dbReference type="Gene3D" id="1.10.10.2910">
    <property type="match status" value="1"/>
</dbReference>
<reference evidence="2 3" key="1">
    <citation type="submission" date="2018-01" db="EMBL/GenBank/DDBJ databases">
        <title>Draft genome sequences of clinical isolates and type strains of oral Veillonella including Veillonella infantum sp., nov.</title>
        <authorList>
            <person name="Mashima I."/>
            <person name="Liao Y.-C."/>
            <person name="Sabharwal A."/>
            <person name="Haase E.M."/>
            <person name="Nakazawa F."/>
            <person name="Scannapieco F.A."/>
        </authorList>
    </citation>
    <scope>NUCLEOTIDE SEQUENCE [LARGE SCALE GENOMIC DNA]</scope>
    <source>
        <strain evidence="2 3">JCM 15641</strain>
    </source>
</reference>
<comment type="caution">
    <text evidence="2">The sequence shown here is derived from an EMBL/GenBank/DDBJ whole genome shotgun (WGS) entry which is preliminary data.</text>
</comment>
<keyword evidence="3" id="KW-1185">Reference proteome</keyword>
<dbReference type="AlphaFoldDB" id="A0A2S7ZAE2"/>
<dbReference type="PANTHER" id="PTHR43236:SF2">
    <property type="entry name" value="BLL0069 PROTEIN"/>
    <property type="match status" value="1"/>
</dbReference>
<dbReference type="RefSeq" id="WP_105090810.1">
    <property type="nucleotide sequence ID" value="NZ_PPDB01000003.1"/>
</dbReference>
<dbReference type="OrthoDB" id="9796786at2"/>
<dbReference type="InterPro" id="IPR052345">
    <property type="entry name" value="Rad_response_metalloprotease"/>
</dbReference>
<proteinExistence type="predicted"/>
<evidence type="ECO:0000259" key="1">
    <source>
        <dbReference type="Pfam" id="PF06114"/>
    </source>
</evidence>